<evidence type="ECO:0000256" key="2">
    <source>
        <dbReference type="ARBA" id="ARBA00010447"/>
    </source>
</evidence>
<accession>W2C1S1</accession>
<dbReference type="InterPro" id="IPR015424">
    <property type="entry name" value="PyrdxlP-dep_Trfase"/>
</dbReference>
<dbReference type="InterPro" id="IPR000192">
    <property type="entry name" value="Aminotrans_V_dom"/>
</dbReference>
<comment type="caution">
    <text evidence="10">The sequence shown here is derived from an EMBL/GenBank/DDBJ whole genome shotgun (WGS) entry which is preliminary data.</text>
</comment>
<keyword evidence="4 8" id="KW-0808">Transferase</keyword>
<dbReference type="GO" id="GO:0031071">
    <property type="term" value="F:cysteine desulfurase activity"/>
    <property type="evidence" value="ECO:0007669"/>
    <property type="project" value="UniProtKB-UniRule"/>
</dbReference>
<protein>
    <recommendedName>
        <fullName evidence="3 8">Cysteine desulfurase</fullName>
        <ecNumber evidence="3 8">2.8.1.7</ecNumber>
    </recommendedName>
</protein>
<dbReference type="GO" id="GO:0030170">
    <property type="term" value="F:pyridoxal phosphate binding"/>
    <property type="evidence" value="ECO:0007669"/>
    <property type="project" value="UniProtKB-UniRule"/>
</dbReference>
<comment type="catalytic activity">
    <reaction evidence="6 8">
        <text>(sulfur carrier)-H + L-cysteine = (sulfur carrier)-SH + L-alanine</text>
        <dbReference type="Rhea" id="RHEA:43892"/>
        <dbReference type="Rhea" id="RHEA-COMP:14737"/>
        <dbReference type="Rhea" id="RHEA-COMP:14739"/>
        <dbReference type="ChEBI" id="CHEBI:29917"/>
        <dbReference type="ChEBI" id="CHEBI:35235"/>
        <dbReference type="ChEBI" id="CHEBI:57972"/>
        <dbReference type="ChEBI" id="CHEBI:64428"/>
        <dbReference type="EC" id="2.8.1.7"/>
    </reaction>
</comment>
<evidence type="ECO:0000313" key="10">
    <source>
        <dbReference type="EMBL" id="ETK01003.1"/>
    </source>
</evidence>
<evidence type="ECO:0000256" key="3">
    <source>
        <dbReference type="ARBA" id="ARBA00012239"/>
    </source>
</evidence>
<comment type="cofactor">
    <cofactor evidence="1 7">
        <name>pyridoxal 5'-phosphate</name>
        <dbReference type="ChEBI" id="CHEBI:597326"/>
    </cofactor>
</comment>
<dbReference type="PANTHER" id="PTHR43586:SF8">
    <property type="entry name" value="CYSTEINE DESULFURASE 1, CHLOROPLASTIC"/>
    <property type="match status" value="1"/>
</dbReference>
<dbReference type="EMBL" id="AYUF01000492">
    <property type="protein sequence ID" value="ETK01003.1"/>
    <property type="molecule type" value="Genomic_DNA"/>
</dbReference>
<dbReference type="PATRIC" id="fig|1411148.3.peg.1963"/>
<dbReference type="Gene3D" id="3.90.1150.10">
    <property type="entry name" value="Aspartate Aminotransferase, domain 1"/>
    <property type="match status" value="1"/>
</dbReference>
<dbReference type="InterPro" id="IPR020578">
    <property type="entry name" value="Aminotrans_V_PyrdxlP_BS"/>
</dbReference>
<feature type="domain" description="Aminotransferase class V" evidence="9">
    <location>
        <begin position="24"/>
        <end position="389"/>
    </location>
</feature>
<keyword evidence="5 8" id="KW-0663">Pyridoxal phosphate</keyword>
<name>W2C1S1_9BACT</name>
<evidence type="ECO:0000256" key="4">
    <source>
        <dbReference type="ARBA" id="ARBA00022679"/>
    </source>
</evidence>
<evidence type="ECO:0000256" key="8">
    <source>
        <dbReference type="RuleBase" id="RU004506"/>
    </source>
</evidence>
<evidence type="ECO:0000256" key="5">
    <source>
        <dbReference type="ARBA" id="ARBA00022898"/>
    </source>
</evidence>
<dbReference type="AlphaFoldDB" id="W2C1S1"/>
<sequence length="400" mass="44172">MLDIERIREDFPILRREVYDRPLVYFDNAATTQKPRCVVEKIEAAYYNVNANIHRGVHYLSQQATEAHEAARETVRAFLNAPSSAEIIFTRGTTEAINLVASSYARACMQPGDEVIVTAMEHHSNIVPWQLQGMRLRVIPIDERGTLDLEALPGLFTDRTRLVAVTHMSNVLGTVNPVAEIARVAHAHGVPILVDGAQAVAHRAVDVQAADVDFYAFSSHKIYGPTGMGVLYGKAEWLDRIPPYQGGGEMIRNVSFEHTTYNELPYKFEAGTPDFIGSTALATALDYVQRIGLDAIAEHEHELLRYATERLGAIPGMRFIGQAPEKGSVLSFLVGDIHPYDLGMILDRLGIAIRTGHHCAEPLMHVLGVEGTARASFALYNTKAEVDALAEGIERAQKMF</sequence>
<dbReference type="SUPFAM" id="SSF53383">
    <property type="entry name" value="PLP-dependent transferases"/>
    <property type="match status" value="1"/>
</dbReference>
<evidence type="ECO:0000256" key="7">
    <source>
        <dbReference type="RuleBase" id="RU004504"/>
    </source>
</evidence>
<dbReference type="PROSITE" id="PS00595">
    <property type="entry name" value="AA_TRANSFER_CLASS_5"/>
    <property type="match status" value="1"/>
</dbReference>
<dbReference type="PANTHER" id="PTHR43586">
    <property type="entry name" value="CYSTEINE DESULFURASE"/>
    <property type="match status" value="1"/>
</dbReference>
<evidence type="ECO:0000313" key="11">
    <source>
        <dbReference type="Proteomes" id="UP000018837"/>
    </source>
</evidence>
<reference evidence="10 11" key="1">
    <citation type="submission" date="2013-11" db="EMBL/GenBank/DDBJ databases">
        <title>Single cell genomics of uncultured Tannerella BU063 (oral taxon 286).</title>
        <authorList>
            <person name="Beall C.J."/>
            <person name="Campbell A.G."/>
            <person name="Griffen A.L."/>
            <person name="Podar M."/>
            <person name="Leys E.J."/>
        </authorList>
    </citation>
    <scope>NUCLEOTIDE SEQUENCE [LARGE SCALE GENOMIC DNA]</scope>
    <source>
        <strain evidence="10">Cell 2</strain>
    </source>
</reference>
<dbReference type="EC" id="2.8.1.7" evidence="3 8"/>
<dbReference type="NCBIfam" id="TIGR01979">
    <property type="entry name" value="sufS"/>
    <property type="match status" value="1"/>
</dbReference>
<dbReference type="InterPro" id="IPR010970">
    <property type="entry name" value="Cys_dSase_SufS"/>
</dbReference>
<evidence type="ECO:0000256" key="6">
    <source>
        <dbReference type="ARBA" id="ARBA00050776"/>
    </source>
</evidence>
<dbReference type="InterPro" id="IPR015421">
    <property type="entry name" value="PyrdxlP-dep_Trfase_major"/>
</dbReference>
<dbReference type="GO" id="GO:0006534">
    <property type="term" value="P:cysteine metabolic process"/>
    <property type="evidence" value="ECO:0007669"/>
    <property type="project" value="UniProtKB-UniRule"/>
</dbReference>
<dbReference type="Proteomes" id="UP000018837">
    <property type="component" value="Unassembled WGS sequence"/>
</dbReference>
<evidence type="ECO:0000259" key="9">
    <source>
        <dbReference type="Pfam" id="PF00266"/>
    </source>
</evidence>
<gene>
    <name evidence="10" type="ORF">N425_11910</name>
</gene>
<proteinExistence type="inferred from homology"/>
<evidence type="ECO:0000256" key="1">
    <source>
        <dbReference type="ARBA" id="ARBA00001933"/>
    </source>
</evidence>
<comment type="similarity">
    <text evidence="2 8">Belongs to the class-V pyridoxal-phosphate-dependent aminotransferase family. Csd subfamily.</text>
</comment>
<dbReference type="Gene3D" id="3.40.640.10">
    <property type="entry name" value="Type I PLP-dependent aspartate aminotransferase-like (Major domain)"/>
    <property type="match status" value="1"/>
</dbReference>
<dbReference type="CDD" id="cd06453">
    <property type="entry name" value="SufS_like"/>
    <property type="match status" value="1"/>
</dbReference>
<comment type="function">
    <text evidence="8">Catalyzes the removal of elemental sulfur and selenium atoms from L-cysteine, L-cystine, L-selenocysteine, and L-selenocystine to produce L-alanine.</text>
</comment>
<dbReference type="InterPro" id="IPR015422">
    <property type="entry name" value="PyrdxlP-dep_Trfase_small"/>
</dbReference>
<organism evidence="10 11">
    <name type="scientific">Tannerella sp. oral taxon BU063 isolate Cell 2</name>
    <dbReference type="NCBI Taxonomy" id="1411148"/>
    <lineage>
        <taxon>Bacteria</taxon>
        <taxon>Pseudomonadati</taxon>
        <taxon>Bacteroidota</taxon>
        <taxon>Bacteroidia</taxon>
        <taxon>Bacteroidales</taxon>
        <taxon>Tannerellaceae</taxon>
        <taxon>Tannerella</taxon>
    </lineage>
</organism>
<dbReference type="Pfam" id="PF00266">
    <property type="entry name" value="Aminotran_5"/>
    <property type="match status" value="1"/>
</dbReference>